<accession>A0A1I2CXE9</accession>
<evidence type="ECO:0000259" key="9">
    <source>
        <dbReference type="Pfam" id="PF25198"/>
    </source>
</evidence>
<evidence type="ECO:0000256" key="4">
    <source>
        <dbReference type="ARBA" id="ARBA00022729"/>
    </source>
</evidence>
<keyword evidence="11" id="KW-1185">Reference proteome</keyword>
<dbReference type="STRING" id="1045775.SAMN05216378_3866"/>
<dbReference type="InterPro" id="IPR057336">
    <property type="entry name" value="GerAC_N"/>
</dbReference>
<dbReference type="Pfam" id="PF05504">
    <property type="entry name" value="Spore_GerAC"/>
    <property type="match status" value="1"/>
</dbReference>
<keyword evidence="5" id="KW-0472">Membrane</keyword>
<sequence>MSLRIKRMLCAVLLLLAALTTTGCWNRIELNEVAITSATGVDWDGENWIVSYQVLIPAAISSVTGGSGGGGPKSPIIVYSTKGKTIRDAIMHSYSESPRKLFFAHNRVVVIGEKAMQRGVNELIDVYFRNSSTRETVSVLATPGTARRVLEQFMQLQAISGAGMKEIILSEMKNTSILPNIPVYQLAMEVIGDAKSAVVPEIFVSGTEDTSSLESFGSTSIPSKLKLGRLAVLKDDKMIGWMNRKESLGASYLRDSVQQSYVVVPCEDDKGKKGYNTIHVLKSSTKVIPKLQNGQLVFTADVDVTGTLMESNCAQDLYKPGVIQSLEQGGQKQVSNLLQEAWAKGQEMKADVFGAAEKTHRKYPKQWKEWSKNWDEVFKEAALEPKVKFRMARMGLSNKSFQYLMDKEGK</sequence>
<gene>
    <name evidence="10" type="ORF">SAMN05216378_3866</name>
</gene>
<dbReference type="RefSeq" id="WP_091188061.1">
    <property type="nucleotide sequence ID" value="NZ_FOMT01000004.1"/>
</dbReference>
<evidence type="ECO:0000313" key="11">
    <source>
        <dbReference type="Proteomes" id="UP000198855"/>
    </source>
</evidence>
<proteinExistence type="inferred from homology"/>
<evidence type="ECO:0000256" key="7">
    <source>
        <dbReference type="ARBA" id="ARBA00023288"/>
    </source>
</evidence>
<evidence type="ECO:0000259" key="8">
    <source>
        <dbReference type="Pfam" id="PF05504"/>
    </source>
</evidence>
<keyword evidence="4" id="KW-0732">Signal</keyword>
<dbReference type="PANTHER" id="PTHR35789">
    <property type="entry name" value="SPORE GERMINATION PROTEIN B3"/>
    <property type="match status" value="1"/>
</dbReference>
<feature type="domain" description="Spore germination GerAC-like C-terminal" evidence="8">
    <location>
        <begin position="230"/>
        <end position="395"/>
    </location>
</feature>
<dbReference type="Pfam" id="PF25198">
    <property type="entry name" value="Spore_GerAC_N"/>
    <property type="match status" value="1"/>
</dbReference>
<dbReference type="GO" id="GO:0009847">
    <property type="term" value="P:spore germination"/>
    <property type="evidence" value="ECO:0007669"/>
    <property type="project" value="InterPro"/>
</dbReference>
<dbReference type="Gene3D" id="3.30.300.210">
    <property type="entry name" value="Nutrient germinant receptor protein C, domain 3"/>
    <property type="match status" value="1"/>
</dbReference>
<dbReference type="GO" id="GO:0016020">
    <property type="term" value="C:membrane"/>
    <property type="evidence" value="ECO:0007669"/>
    <property type="project" value="UniProtKB-SubCell"/>
</dbReference>
<evidence type="ECO:0000256" key="5">
    <source>
        <dbReference type="ARBA" id="ARBA00023136"/>
    </source>
</evidence>
<dbReference type="PROSITE" id="PS51257">
    <property type="entry name" value="PROKAR_LIPOPROTEIN"/>
    <property type="match status" value="1"/>
</dbReference>
<comment type="subcellular location">
    <subcellularLocation>
        <location evidence="1">Membrane</location>
        <topology evidence="1">Lipid-anchor</topology>
    </subcellularLocation>
</comment>
<keyword evidence="3" id="KW-0309">Germination</keyword>
<dbReference type="AlphaFoldDB" id="A0A1I2CXE9"/>
<dbReference type="PANTHER" id="PTHR35789:SF1">
    <property type="entry name" value="SPORE GERMINATION PROTEIN B3"/>
    <property type="match status" value="1"/>
</dbReference>
<evidence type="ECO:0000256" key="2">
    <source>
        <dbReference type="ARBA" id="ARBA00007886"/>
    </source>
</evidence>
<dbReference type="Proteomes" id="UP000198855">
    <property type="component" value="Unassembled WGS sequence"/>
</dbReference>
<evidence type="ECO:0000313" key="10">
    <source>
        <dbReference type="EMBL" id="SFE72997.1"/>
    </source>
</evidence>
<feature type="domain" description="Spore germination protein N-terminal" evidence="9">
    <location>
        <begin position="27"/>
        <end position="202"/>
    </location>
</feature>
<comment type="similarity">
    <text evidence="2">Belongs to the GerABKC lipoprotein family.</text>
</comment>
<keyword evidence="7" id="KW-0449">Lipoprotein</keyword>
<evidence type="ECO:0000256" key="3">
    <source>
        <dbReference type="ARBA" id="ARBA00022544"/>
    </source>
</evidence>
<keyword evidence="6" id="KW-0564">Palmitate</keyword>
<evidence type="ECO:0000256" key="1">
    <source>
        <dbReference type="ARBA" id="ARBA00004635"/>
    </source>
</evidence>
<protein>
    <submittedName>
        <fullName evidence="10">Spore germination protein KC</fullName>
    </submittedName>
</protein>
<name>A0A1I2CXE9_9BACL</name>
<dbReference type="NCBIfam" id="TIGR02887">
    <property type="entry name" value="spore_ger_x_C"/>
    <property type="match status" value="1"/>
</dbReference>
<reference evidence="11" key="1">
    <citation type="submission" date="2016-10" db="EMBL/GenBank/DDBJ databases">
        <authorList>
            <person name="Varghese N."/>
            <person name="Submissions S."/>
        </authorList>
    </citation>
    <scope>NUCLEOTIDE SEQUENCE [LARGE SCALE GENOMIC DNA]</scope>
    <source>
        <strain evidence="11">CGMCC 1.10784</strain>
    </source>
</reference>
<organism evidence="10 11">
    <name type="scientific">Paenibacillus catalpae</name>
    <dbReference type="NCBI Taxonomy" id="1045775"/>
    <lineage>
        <taxon>Bacteria</taxon>
        <taxon>Bacillati</taxon>
        <taxon>Bacillota</taxon>
        <taxon>Bacilli</taxon>
        <taxon>Bacillales</taxon>
        <taxon>Paenibacillaceae</taxon>
        <taxon>Paenibacillus</taxon>
    </lineage>
</organism>
<dbReference type="OrthoDB" id="9816067at2"/>
<dbReference type="InterPro" id="IPR038501">
    <property type="entry name" value="Spore_GerAC_C_sf"/>
</dbReference>
<dbReference type="InterPro" id="IPR008844">
    <property type="entry name" value="Spore_GerAC-like"/>
</dbReference>
<dbReference type="EMBL" id="FOMT01000004">
    <property type="protein sequence ID" value="SFE72997.1"/>
    <property type="molecule type" value="Genomic_DNA"/>
</dbReference>
<evidence type="ECO:0000256" key="6">
    <source>
        <dbReference type="ARBA" id="ARBA00023139"/>
    </source>
</evidence>
<dbReference type="InterPro" id="IPR046953">
    <property type="entry name" value="Spore_GerAC-like_C"/>
</dbReference>